<evidence type="ECO:0000313" key="3">
    <source>
        <dbReference type="EMBL" id="KFF11514.1"/>
    </source>
</evidence>
<reference evidence="3 4" key="1">
    <citation type="submission" date="2014-07" db="EMBL/GenBank/DDBJ databases">
        <title>Genome of Chryseobacterium soli DSM 19298.</title>
        <authorList>
            <person name="Stropko S.J."/>
            <person name="Pipes S.E."/>
            <person name="Newman J."/>
        </authorList>
    </citation>
    <scope>NUCLEOTIDE SEQUENCE [LARGE SCALE GENOMIC DNA]</scope>
    <source>
        <strain evidence="3 4">DSM 19298</strain>
    </source>
</reference>
<protein>
    <recommendedName>
        <fullName evidence="2">ATP-grasp domain-containing protein</fullName>
    </recommendedName>
</protein>
<dbReference type="InterPro" id="IPR011761">
    <property type="entry name" value="ATP-grasp"/>
</dbReference>
<sequence>MILIISKSDDTPTEQVSNWLNAYNIPFYILNDNIYDVLKIDFNNGTIFIGEYPIDTFKVVWFRKFPYALRESQKHDIRKKLYHSLVEYNMIESRALREYLLFELNKRNVTWLTNPFYLTENKLIQMQMAQNCGLLIPKSFIVNNKNTLESLTANDEEFITKPFENCVNFRSENSIITMQTTVVNEKINNIPQFFKPALLQQKIIRSFEIRSFYLLGKFYSTKIITNDNLIVDHRISVANDECRFEIYRLPEEVEKNLHHLLESMNLNCASIDLVVNQNNEHFFLEVNPVGQFTYHSVFNNTYLEIEIALALKKMLKECNIKNT</sequence>
<evidence type="ECO:0000313" key="4">
    <source>
        <dbReference type="Proteomes" id="UP000028705"/>
    </source>
</evidence>
<evidence type="ECO:0000256" key="1">
    <source>
        <dbReference type="PROSITE-ProRule" id="PRU00409"/>
    </source>
</evidence>
<keyword evidence="4" id="KW-1185">Reference proteome</keyword>
<evidence type="ECO:0000259" key="2">
    <source>
        <dbReference type="PROSITE" id="PS50975"/>
    </source>
</evidence>
<dbReference type="RefSeq" id="WP_034712633.1">
    <property type="nucleotide sequence ID" value="NZ_JPRH01000006.1"/>
</dbReference>
<dbReference type="PROSITE" id="PS50975">
    <property type="entry name" value="ATP_GRASP"/>
    <property type="match status" value="1"/>
</dbReference>
<dbReference type="Gene3D" id="3.30.470.20">
    <property type="entry name" value="ATP-grasp fold, B domain"/>
    <property type="match status" value="1"/>
</dbReference>
<feature type="domain" description="ATP-grasp" evidence="2">
    <location>
        <begin position="126"/>
        <end position="316"/>
    </location>
</feature>
<proteinExistence type="predicted"/>
<keyword evidence="1" id="KW-0547">Nucleotide-binding</keyword>
<comment type="caution">
    <text evidence="3">The sequence shown here is derived from an EMBL/GenBank/DDBJ whole genome shotgun (WGS) entry which is preliminary data.</text>
</comment>
<name>A0A086A4A0_9FLAO</name>
<dbReference type="eggNOG" id="COG0189">
    <property type="taxonomic scope" value="Bacteria"/>
</dbReference>
<dbReference type="SUPFAM" id="SSF56059">
    <property type="entry name" value="Glutathione synthetase ATP-binding domain-like"/>
    <property type="match status" value="1"/>
</dbReference>
<accession>A0A086A4A0</accession>
<dbReference type="GO" id="GO:0005524">
    <property type="term" value="F:ATP binding"/>
    <property type="evidence" value="ECO:0007669"/>
    <property type="project" value="UniProtKB-UniRule"/>
</dbReference>
<organism evidence="3 4">
    <name type="scientific">Chryseobacterium soli</name>
    <dbReference type="NCBI Taxonomy" id="445961"/>
    <lineage>
        <taxon>Bacteria</taxon>
        <taxon>Pseudomonadati</taxon>
        <taxon>Bacteroidota</taxon>
        <taxon>Flavobacteriia</taxon>
        <taxon>Flavobacteriales</taxon>
        <taxon>Weeksellaceae</taxon>
        <taxon>Chryseobacterium group</taxon>
        <taxon>Chryseobacterium</taxon>
    </lineage>
</organism>
<dbReference type="EMBL" id="JPRH01000006">
    <property type="protein sequence ID" value="KFF11514.1"/>
    <property type="molecule type" value="Genomic_DNA"/>
</dbReference>
<keyword evidence="1" id="KW-0067">ATP-binding</keyword>
<gene>
    <name evidence="3" type="ORF">IW15_14970</name>
</gene>
<dbReference type="STRING" id="445961.IW15_14970"/>
<dbReference type="GO" id="GO:0046872">
    <property type="term" value="F:metal ion binding"/>
    <property type="evidence" value="ECO:0007669"/>
    <property type="project" value="InterPro"/>
</dbReference>
<dbReference type="OrthoDB" id="583309at2"/>
<dbReference type="Proteomes" id="UP000028705">
    <property type="component" value="Unassembled WGS sequence"/>
</dbReference>
<dbReference type="AlphaFoldDB" id="A0A086A4A0"/>